<evidence type="ECO:0000256" key="4">
    <source>
        <dbReference type="ARBA" id="ARBA00022692"/>
    </source>
</evidence>
<dbReference type="Gene3D" id="3.30.70.2750">
    <property type="match status" value="1"/>
</dbReference>
<dbReference type="GO" id="GO:0051117">
    <property type="term" value="F:ATPase binding"/>
    <property type="evidence" value="ECO:0007669"/>
    <property type="project" value="TreeGrafter"/>
</dbReference>
<dbReference type="OrthoDB" id="85892at2157"/>
<dbReference type="GO" id="GO:0033179">
    <property type="term" value="C:proton-transporting V-type ATPase, V0 domain"/>
    <property type="evidence" value="ECO:0007669"/>
    <property type="project" value="InterPro"/>
</dbReference>
<evidence type="ECO:0000256" key="9">
    <source>
        <dbReference type="ARBA" id="ARBA00068671"/>
    </source>
</evidence>
<dbReference type="InterPro" id="IPR002490">
    <property type="entry name" value="V-ATPase_116kDa_su"/>
</dbReference>
<evidence type="ECO:0000256" key="7">
    <source>
        <dbReference type="ARBA" id="ARBA00023136"/>
    </source>
</evidence>
<evidence type="ECO:0000256" key="5">
    <source>
        <dbReference type="ARBA" id="ARBA00022989"/>
    </source>
</evidence>
<dbReference type="Gene3D" id="3.30.70.2170">
    <property type="match status" value="1"/>
</dbReference>
<feature type="transmembrane region" description="Helical" evidence="12">
    <location>
        <begin position="434"/>
        <end position="465"/>
    </location>
</feature>
<evidence type="ECO:0000256" key="8">
    <source>
        <dbReference type="ARBA" id="ARBA00059506"/>
    </source>
</evidence>
<feature type="coiled-coil region" evidence="10">
    <location>
        <begin position="221"/>
        <end position="248"/>
    </location>
</feature>
<dbReference type="Proteomes" id="UP000199076">
    <property type="component" value="Unassembled WGS sequence"/>
</dbReference>
<keyword evidence="7 12" id="KW-0472">Membrane</keyword>
<gene>
    <name evidence="13" type="ORF">SAMN05216218_102129</name>
</gene>
<evidence type="ECO:0000256" key="11">
    <source>
        <dbReference type="SAM" id="MobiDB-lite"/>
    </source>
</evidence>
<comment type="similarity">
    <text evidence="2">Belongs to the V-ATPase 116 kDa subunit family.</text>
</comment>
<evidence type="ECO:0000256" key="12">
    <source>
        <dbReference type="SAM" id="Phobius"/>
    </source>
</evidence>
<dbReference type="PANTHER" id="PTHR11629">
    <property type="entry name" value="VACUOLAR PROTON ATPASES"/>
    <property type="match status" value="1"/>
</dbReference>
<comment type="subcellular location">
    <subcellularLocation>
        <location evidence="1">Membrane</location>
        <topology evidence="1">Multi-pass membrane protein</topology>
    </subcellularLocation>
</comment>
<keyword evidence="5 12" id="KW-1133">Transmembrane helix</keyword>
<dbReference type="GO" id="GO:0007035">
    <property type="term" value="P:vacuolar acidification"/>
    <property type="evidence" value="ECO:0007669"/>
    <property type="project" value="TreeGrafter"/>
</dbReference>
<keyword evidence="6" id="KW-0406">Ion transport</keyword>
<dbReference type="EMBL" id="FNBK01000002">
    <property type="protein sequence ID" value="SDE89977.1"/>
    <property type="molecule type" value="Genomic_DNA"/>
</dbReference>
<name>A0A1G7GPB1_9EURY</name>
<keyword evidence="14" id="KW-1185">Reference proteome</keyword>
<reference evidence="14" key="1">
    <citation type="submission" date="2016-10" db="EMBL/GenBank/DDBJ databases">
        <authorList>
            <person name="Varghese N."/>
            <person name="Submissions S."/>
        </authorList>
    </citation>
    <scope>NUCLEOTIDE SEQUENCE [LARGE SCALE GENOMIC DNA]</scope>
    <source>
        <strain evidence="14">IBRC-M 10760</strain>
    </source>
</reference>
<feature type="transmembrane region" description="Helical" evidence="12">
    <location>
        <begin position="529"/>
        <end position="552"/>
    </location>
</feature>
<feature type="transmembrane region" description="Helical" evidence="12">
    <location>
        <begin position="485"/>
        <end position="508"/>
    </location>
</feature>
<feature type="compositionally biased region" description="Basic and acidic residues" evidence="11">
    <location>
        <begin position="313"/>
        <end position="327"/>
    </location>
</feature>
<evidence type="ECO:0000256" key="2">
    <source>
        <dbReference type="ARBA" id="ARBA00009904"/>
    </source>
</evidence>
<evidence type="ECO:0000256" key="10">
    <source>
        <dbReference type="SAM" id="Coils"/>
    </source>
</evidence>
<proteinExistence type="inferred from homology"/>
<evidence type="ECO:0000256" key="6">
    <source>
        <dbReference type="ARBA" id="ARBA00023065"/>
    </source>
</evidence>
<sequence length="783" mass="84040">MLRPEQMSRVSVTGSKQVMESVVETVHDLRLVDLSDYDGAWEGFEPGTPAEGGDAASEKLVTVRSLKSILDVDEANAGPTRLVTEDALDEELEDIREEVNELDDRREELRDELRTVEERIDSVEPFAALGIDLDLLTGYDSLAVGVGEGDPETIEAELAGDDSVAAFEVFSEDDAVAVFVYPEATDPVEEGVDASVQDLLVGADFQAYDVPDAEGSPEEYISELHHRKQQLESKLDTVEDELEDLKLDVAGFLLAAEETLAIEAQKSEAPLSFATTENAFVAEGWLPTDEYERLERALADAVGDHVEVEELERADYDEDGHARHAEDVTEGPPAAGGATETDLGASVGGDVTDGAESPAEAEAEQEQEKETVADGGHASAASVTSSEPRSDGGSVTMGSDSPPVIQDNPGAAKPFEALVEVINRPKYTEFDPTVLVFLTFPAFFGFMIGDLGYGILYMGLGYWLYSSFDSDVIRSLGGVGMWAGGFTAIFGILYGEIFGLHLISSYLWEGALGMGGSPLHKGLQPKYGDYALGWLVLSLLAGVLHLTIGWVLDFIENLEHGFMDALGESGSWLMMMFGLWAWIFAGAFGSAPSILYGSESVFAGNPIPLGFTGFSPTMGLAGLAVFFVGLALLTYTEPIEFVEFLNVLVNVLSYTRLAAVLLAKAGMAFVVNLLFFGVFVTGDGAWHFGIGHSPSHVLEQGTYHGHEVTSVMFEGLAHSGIAGLVGGLLVLVVGHLLVLALGVTSAGLQAVRLEYVEFFGKFYEGGGRAYSPFGYDREYTTED</sequence>
<evidence type="ECO:0000313" key="13">
    <source>
        <dbReference type="EMBL" id="SDE89977.1"/>
    </source>
</evidence>
<dbReference type="AlphaFoldDB" id="A0A1G7GPB1"/>
<evidence type="ECO:0000313" key="14">
    <source>
        <dbReference type="Proteomes" id="UP000199076"/>
    </source>
</evidence>
<dbReference type="PANTHER" id="PTHR11629:SF63">
    <property type="entry name" value="V-TYPE PROTON ATPASE SUBUNIT A"/>
    <property type="match status" value="1"/>
</dbReference>
<feature type="transmembrane region" description="Helical" evidence="12">
    <location>
        <begin position="721"/>
        <end position="743"/>
    </location>
</feature>
<dbReference type="GO" id="GO:0046961">
    <property type="term" value="F:proton-transporting ATPase activity, rotational mechanism"/>
    <property type="evidence" value="ECO:0007669"/>
    <property type="project" value="InterPro"/>
</dbReference>
<feature type="coiled-coil region" evidence="10">
    <location>
        <begin position="85"/>
        <end position="119"/>
    </location>
</feature>
<organism evidence="13 14">
    <name type="scientific">Halorientalis regularis</name>
    <dbReference type="NCBI Taxonomy" id="660518"/>
    <lineage>
        <taxon>Archaea</taxon>
        <taxon>Methanobacteriati</taxon>
        <taxon>Methanobacteriota</taxon>
        <taxon>Stenosarchaea group</taxon>
        <taxon>Halobacteria</taxon>
        <taxon>Halobacteriales</taxon>
        <taxon>Haloarculaceae</taxon>
        <taxon>Halorientalis</taxon>
    </lineage>
</organism>
<dbReference type="STRING" id="660518.SAMN05216218_102129"/>
<dbReference type="RefSeq" id="WP_092687857.1">
    <property type="nucleotide sequence ID" value="NZ_FNBK01000002.1"/>
</dbReference>
<protein>
    <recommendedName>
        <fullName evidence="9">A-type ATP synthase subunit I</fullName>
    </recommendedName>
</protein>
<keyword evidence="3" id="KW-0813">Transport</keyword>
<feature type="transmembrane region" description="Helical" evidence="12">
    <location>
        <begin position="609"/>
        <end position="632"/>
    </location>
</feature>
<feature type="transmembrane region" description="Helical" evidence="12">
    <location>
        <begin position="572"/>
        <end position="597"/>
    </location>
</feature>
<keyword evidence="4 12" id="KW-0812">Transmembrane</keyword>
<accession>A0A1G7GPB1</accession>
<dbReference type="GO" id="GO:0016471">
    <property type="term" value="C:vacuolar proton-transporting V-type ATPase complex"/>
    <property type="evidence" value="ECO:0007669"/>
    <property type="project" value="TreeGrafter"/>
</dbReference>
<keyword evidence="10" id="KW-0175">Coiled coil</keyword>
<evidence type="ECO:0000256" key="3">
    <source>
        <dbReference type="ARBA" id="ARBA00022448"/>
    </source>
</evidence>
<evidence type="ECO:0000256" key="1">
    <source>
        <dbReference type="ARBA" id="ARBA00004141"/>
    </source>
</evidence>
<comment type="function">
    <text evidence="8">Component of the A-type ATP synthase that produces ATP from ADP in the presence of a proton gradient across the membrane.</text>
</comment>
<feature type="region of interest" description="Disordered" evidence="11">
    <location>
        <begin position="313"/>
        <end position="409"/>
    </location>
</feature>
<dbReference type="Gene3D" id="1.20.1460.20">
    <property type="match status" value="1"/>
</dbReference>